<proteinExistence type="predicted"/>
<dbReference type="HOGENOM" id="CLU_1302703_0_0_9"/>
<dbReference type="EMBL" id="CP002987">
    <property type="protein sequence ID" value="AFA49862.1"/>
    <property type="molecule type" value="Genomic_DNA"/>
</dbReference>
<accession>H6LIX3</accession>
<feature type="transmembrane region" description="Helical" evidence="1">
    <location>
        <begin position="6"/>
        <end position="28"/>
    </location>
</feature>
<evidence type="ECO:0000313" key="2">
    <source>
        <dbReference type="EMBL" id="AFA49862.1"/>
    </source>
</evidence>
<keyword evidence="1" id="KW-1133">Transmembrane helix</keyword>
<reference evidence="3" key="1">
    <citation type="submission" date="2011-07" db="EMBL/GenBank/DDBJ databases">
        <title>Complete genome sequence of Acetobacterium woodii.</title>
        <authorList>
            <person name="Poehlein A."/>
            <person name="Schmidt S."/>
            <person name="Kaster A.-K."/>
            <person name="Goenrich M."/>
            <person name="Vollmers J."/>
            <person name="Thuermer A."/>
            <person name="Gottschalk G."/>
            <person name="Thauer R.K."/>
            <person name="Daniel R."/>
            <person name="Mueller V."/>
        </authorList>
    </citation>
    <scope>NUCLEOTIDE SEQUENCE [LARGE SCALE GENOMIC DNA]</scope>
    <source>
        <strain evidence="3">ATCC 29683 / DSM 1030 / JCM 2381 / KCTC 1655 / WB1</strain>
    </source>
</reference>
<protein>
    <submittedName>
        <fullName evidence="2">Uncharacterized protein</fullName>
    </submittedName>
</protein>
<gene>
    <name evidence="2" type="ordered locus">Awo_c31340</name>
</gene>
<reference evidence="2 3" key="2">
    <citation type="journal article" date="2012" name="PLoS ONE">
        <title>An ancient pathway combining carbon dioxide fixation with the generation and utilization of a sodium ion gradient for ATP synthesis.</title>
        <authorList>
            <person name="Poehlein A."/>
            <person name="Schmidt S."/>
            <person name="Kaster A.K."/>
            <person name="Goenrich M."/>
            <person name="Vollmers J."/>
            <person name="Thurmer A."/>
            <person name="Bertsch J."/>
            <person name="Schuchmann K."/>
            <person name="Voigt B."/>
            <person name="Hecker M."/>
            <person name="Daniel R."/>
            <person name="Thauer R.K."/>
            <person name="Gottschalk G."/>
            <person name="Muller V."/>
        </authorList>
    </citation>
    <scope>NUCLEOTIDE SEQUENCE [LARGE SCALE GENOMIC DNA]</scope>
    <source>
        <strain evidence="3">ATCC 29683 / DSM 1030 / JCM 2381 / KCTC 1655 / WB1</strain>
    </source>
</reference>
<keyword evidence="1" id="KW-0472">Membrane</keyword>
<dbReference type="KEGG" id="awo:Awo_c31340"/>
<dbReference type="Proteomes" id="UP000007177">
    <property type="component" value="Chromosome"/>
</dbReference>
<sequence>MDLILANIQSIGAKLPLIVGWLVTIYIAKYSATKPMKVEIKKAQYHKVYSPIYIYLRDLKQNEPERVISRKEVAYIYSIFRANFSLVELNNILLCEKILIKIKLGENYEDDFIKLYQKINIKYLLLRKSIGYPSINILSSFNEAPRNLKIMIVLSILAFIVSSILALEYLFSLIDTIFSSFEFNNILYFIIYASGFILLIVFLIEKIRSNK</sequence>
<dbReference type="AlphaFoldDB" id="H6LIX3"/>
<dbReference type="RefSeq" id="WP_014357459.1">
    <property type="nucleotide sequence ID" value="NC_016894.1"/>
</dbReference>
<name>H6LIX3_ACEWD</name>
<dbReference type="STRING" id="931626.Awo_c31340"/>
<evidence type="ECO:0000256" key="1">
    <source>
        <dbReference type="SAM" id="Phobius"/>
    </source>
</evidence>
<organism evidence="2 3">
    <name type="scientific">Acetobacterium woodii (strain ATCC 29683 / DSM 1030 / JCM 2381 / KCTC 1655 / WB1)</name>
    <dbReference type="NCBI Taxonomy" id="931626"/>
    <lineage>
        <taxon>Bacteria</taxon>
        <taxon>Bacillati</taxon>
        <taxon>Bacillota</taxon>
        <taxon>Clostridia</taxon>
        <taxon>Eubacteriales</taxon>
        <taxon>Eubacteriaceae</taxon>
        <taxon>Acetobacterium</taxon>
    </lineage>
</organism>
<keyword evidence="1" id="KW-0812">Transmembrane</keyword>
<keyword evidence="3" id="KW-1185">Reference proteome</keyword>
<feature type="transmembrane region" description="Helical" evidence="1">
    <location>
        <begin position="150"/>
        <end position="174"/>
    </location>
</feature>
<feature type="transmembrane region" description="Helical" evidence="1">
    <location>
        <begin position="186"/>
        <end position="204"/>
    </location>
</feature>
<evidence type="ECO:0000313" key="3">
    <source>
        <dbReference type="Proteomes" id="UP000007177"/>
    </source>
</evidence>